<dbReference type="Proteomes" id="UP000606193">
    <property type="component" value="Unassembled WGS sequence"/>
</dbReference>
<sequence length="58" mass="7232">MSEYRNWDKELDRLEQGKSQYSWDELEELITDRLEDEKISEQEFETLMRRLMDIDCEL</sequence>
<gene>
    <name evidence="1" type="ORF">H8704_07620</name>
</gene>
<dbReference type="EMBL" id="JACRSX010000008">
    <property type="protein sequence ID" value="MBC8562494.1"/>
    <property type="molecule type" value="Genomic_DNA"/>
</dbReference>
<name>A0ABR7N1W4_9FIRM</name>
<accession>A0ABR7N1W4</accession>
<evidence type="ECO:0000313" key="2">
    <source>
        <dbReference type="Proteomes" id="UP000606193"/>
    </source>
</evidence>
<dbReference type="RefSeq" id="WP_182439583.1">
    <property type="nucleotide sequence ID" value="NZ_JACRSX010000008.1"/>
</dbReference>
<protein>
    <recommendedName>
        <fullName evidence="3">Signal recognition particle-docking protein FtsY</fullName>
    </recommendedName>
</protein>
<evidence type="ECO:0000313" key="1">
    <source>
        <dbReference type="EMBL" id="MBC8562494.1"/>
    </source>
</evidence>
<reference evidence="1 2" key="1">
    <citation type="submission" date="2020-08" db="EMBL/GenBank/DDBJ databases">
        <title>Genome public.</title>
        <authorList>
            <person name="Liu C."/>
            <person name="Sun Q."/>
        </authorList>
    </citation>
    <scope>NUCLEOTIDE SEQUENCE [LARGE SCALE GENOMIC DNA]</scope>
    <source>
        <strain evidence="1 2">NSJ-37</strain>
    </source>
</reference>
<organism evidence="1 2">
    <name type="scientific">Jutongia huaianensis</name>
    <dbReference type="NCBI Taxonomy" id="2763668"/>
    <lineage>
        <taxon>Bacteria</taxon>
        <taxon>Bacillati</taxon>
        <taxon>Bacillota</taxon>
        <taxon>Clostridia</taxon>
        <taxon>Lachnospirales</taxon>
        <taxon>Lachnospiraceae</taxon>
        <taxon>Jutongia</taxon>
    </lineage>
</organism>
<proteinExistence type="predicted"/>
<evidence type="ECO:0008006" key="3">
    <source>
        <dbReference type="Google" id="ProtNLM"/>
    </source>
</evidence>
<keyword evidence="2" id="KW-1185">Reference proteome</keyword>
<comment type="caution">
    <text evidence="1">The sequence shown here is derived from an EMBL/GenBank/DDBJ whole genome shotgun (WGS) entry which is preliminary data.</text>
</comment>